<evidence type="ECO:0000256" key="1">
    <source>
        <dbReference type="ARBA" id="ARBA00022884"/>
    </source>
</evidence>
<feature type="region of interest" description="Disordered" evidence="3">
    <location>
        <begin position="870"/>
        <end position="891"/>
    </location>
</feature>
<dbReference type="GO" id="GO:0000339">
    <property type="term" value="F:RNA cap binding"/>
    <property type="evidence" value="ECO:0007669"/>
    <property type="project" value="InterPro"/>
</dbReference>
<organism evidence="5 6">
    <name type="scientific">Venturia effusa</name>
    <dbReference type="NCBI Taxonomy" id="50376"/>
    <lineage>
        <taxon>Eukaryota</taxon>
        <taxon>Fungi</taxon>
        <taxon>Dikarya</taxon>
        <taxon>Ascomycota</taxon>
        <taxon>Pezizomycotina</taxon>
        <taxon>Dothideomycetes</taxon>
        <taxon>Pleosporomycetidae</taxon>
        <taxon>Venturiales</taxon>
        <taxon>Venturiaceae</taxon>
        <taxon>Venturia</taxon>
    </lineage>
</organism>
<dbReference type="InterPro" id="IPR036390">
    <property type="entry name" value="WH_DNA-bd_sf"/>
</dbReference>
<dbReference type="STRING" id="50376.A0A517LFS0"/>
<dbReference type="PROSITE" id="PS50961">
    <property type="entry name" value="HTH_LA"/>
    <property type="match status" value="1"/>
</dbReference>
<feature type="compositionally biased region" description="Polar residues" evidence="3">
    <location>
        <begin position="877"/>
        <end position="891"/>
    </location>
</feature>
<feature type="compositionally biased region" description="Polar residues" evidence="3">
    <location>
        <begin position="297"/>
        <end position="316"/>
    </location>
</feature>
<dbReference type="GO" id="GO:0048255">
    <property type="term" value="P:mRNA stabilization"/>
    <property type="evidence" value="ECO:0007669"/>
    <property type="project" value="InterPro"/>
</dbReference>
<evidence type="ECO:0000259" key="4">
    <source>
        <dbReference type="PROSITE" id="PS50961"/>
    </source>
</evidence>
<proteinExistence type="predicted"/>
<feature type="compositionally biased region" description="Polar residues" evidence="3">
    <location>
        <begin position="31"/>
        <end position="40"/>
    </location>
</feature>
<feature type="region of interest" description="Disordered" evidence="3">
    <location>
        <begin position="26"/>
        <end position="210"/>
    </location>
</feature>
<feature type="compositionally biased region" description="Polar residues" evidence="3">
    <location>
        <begin position="141"/>
        <end position="157"/>
    </location>
</feature>
<feature type="compositionally biased region" description="Low complexity" evidence="3">
    <location>
        <begin position="256"/>
        <end position="270"/>
    </location>
</feature>
<feature type="compositionally biased region" description="Basic and acidic residues" evidence="3">
    <location>
        <begin position="459"/>
        <end position="468"/>
    </location>
</feature>
<evidence type="ECO:0000313" key="6">
    <source>
        <dbReference type="Proteomes" id="UP000316270"/>
    </source>
</evidence>
<dbReference type="Pfam" id="PF21071">
    <property type="entry name" value="LARP1_HEAT"/>
    <property type="match status" value="1"/>
</dbReference>
<accession>A0A517LFS0</accession>
<feature type="domain" description="HTH La-type RNA-binding" evidence="4">
    <location>
        <begin position="687"/>
        <end position="778"/>
    </location>
</feature>
<feature type="compositionally biased region" description="Polar residues" evidence="3">
    <location>
        <begin position="47"/>
        <end position="58"/>
    </location>
</feature>
<keyword evidence="6" id="KW-1185">Reference proteome</keyword>
<dbReference type="EMBL" id="CP042195">
    <property type="protein sequence ID" value="QDS74489.1"/>
    <property type="molecule type" value="Genomic_DNA"/>
</dbReference>
<feature type="compositionally biased region" description="Polar residues" evidence="3">
    <location>
        <begin position="395"/>
        <end position="408"/>
    </location>
</feature>
<dbReference type="SMART" id="SM00684">
    <property type="entry name" value="DM15"/>
    <property type="match status" value="2"/>
</dbReference>
<feature type="compositionally biased region" description="Polar residues" evidence="3">
    <location>
        <begin position="607"/>
        <end position="633"/>
    </location>
</feature>
<name>A0A517LFS0_9PEZI</name>
<feature type="compositionally biased region" description="Polar residues" evidence="3">
    <location>
        <begin position="930"/>
        <end position="941"/>
    </location>
</feature>
<dbReference type="SMART" id="SM00715">
    <property type="entry name" value="LA"/>
    <property type="match status" value="1"/>
</dbReference>
<feature type="compositionally biased region" description="Basic and acidic residues" evidence="3">
    <location>
        <begin position="320"/>
        <end position="330"/>
    </location>
</feature>
<evidence type="ECO:0000313" key="5">
    <source>
        <dbReference type="EMBL" id="QDS74489.1"/>
    </source>
</evidence>
<evidence type="ECO:0000256" key="3">
    <source>
        <dbReference type="SAM" id="MobiDB-lite"/>
    </source>
</evidence>
<protein>
    <recommendedName>
        <fullName evidence="4">HTH La-type RNA-binding domain-containing protein</fullName>
    </recommendedName>
</protein>
<keyword evidence="1 2" id="KW-0694">RNA-binding</keyword>
<feature type="compositionally biased region" description="Polar residues" evidence="3">
    <location>
        <begin position="471"/>
        <end position="485"/>
    </location>
</feature>
<feature type="compositionally biased region" description="Basic and acidic residues" evidence="3">
    <location>
        <begin position="271"/>
        <end position="296"/>
    </location>
</feature>
<feature type="region of interest" description="Disordered" evidence="3">
    <location>
        <begin position="537"/>
        <end position="633"/>
    </location>
</feature>
<dbReference type="Proteomes" id="UP000316270">
    <property type="component" value="Chromosome 11"/>
</dbReference>
<dbReference type="OrthoDB" id="340227at2759"/>
<feature type="compositionally biased region" description="Basic and acidic residues" evidence="3">
    <location>
        <begin position="75"/>
        <end position="85"/>
    </location>
</feature>
<feature type="compositionally biased region" description="Low complexity" evidence="3">
    <location>
        <begin position="411"/>
        <end position="422"/>
    </location>
</feature>
<evidence type="ECO:0000256" key="2">
    <source>
        <dbReference type="PROSITE-ProRule" id="PRU00332"/>
    </source>
</evidence>
<dbReference type="InterPro" id="IPR006607">
    <property type="entry name" value="DM15"/>
</dbReference>
<dbReference type="Gene3D" id="1.10.10.10">
    <property type="entry name" value="Winged helix-like DNA-binding domain superfamily/Winged helix DNA-binding domain"/>
    <property type="match status" value="1"/>
</dbReference>
<feature type="compositionally biased region" description="Polar residues" evidence="3">
    <location>
        <begin position="88"/>
        <end position="100"/>
    </location>
</feature>
<sequence length="1157" mass="124776">MATNQKSSLGDGPAPAIPFSYAQAAKGIPSSHASAQSSRVASGAITPVTQAKDSSSPALKSELAPGANWADDVESSSKEKEKESHSSATTVVDPQQSPKSASPVIQAAQSQPNGAVSPPSPYFGSASTSTLAREDDAASGPVSSTDTAWESKSQESSVPEKRQISSDRAPSKGRGKGRGKKSDKSDEAETWSQPALPLHEAPLPTRNPWKIMPVVPKAAPMLARSSTVPMESSKETPVPGSTDTDASKSERNKSVSTTTTGNDGTRTNSNPRKEGEARVNPRREPRAGTKTTEKSTVDSQVSSITSPPIDQDSWPTPDTVAERVHDKTEKSQNIQAEAVPAPAPKGKSAWAKVDFTPTVVFNTPLPSASRRGGRGGSRGGRESAGRQPGTAGDKASTNPQSTMATGENASRGRSSTSPRSSSPAKGKRASSTETAVKREVPPRTLREVRPVDANVSAESRAHKPEEGSKANGISQEQRNGNSSRVKTTRRIDPPLTNGEKSKEGEEAGKDSESIVASRRASINSTLIENIDRRYSPPIDLMLGSRYPPSERKSGNYGSFSGRDRTEGGQRGGRGGSRGGSRGNGAHSYGQPGYTNGQIPGNPGYSPRSPTGHQQESYFGHQPTHSRNFRGTNRNQAIPQVLDTYRSYPSGYAASGLPQLNTFVGPPGVYDYSNMMAMSAAPYPQQPYADPMPLVSMVANQLEFYFSDQNIFGDVFLRRNMDSQGFILLSVIANFKRLRGLTNDLELIKYVCQQSPNIEHRLGQDGLDRLRLREGWEKFIYTMDQREPSARNDGPGALLMPPPATPQLYLTRDQQMRHTSLPLPNSSAAPMSAPPIPYQSLNGFAAAYGGFSAGGINDNHSQTSPISATNEAAPMVQPPSSQLTSPSVSQTGLANGTIEHEADSFPDGAVPNLRIVLRDQVSSAAAPPTGPQRTFSNGSLDGNNAAEDLGIPAVSSAASETRASQAPVDRMSAFRNQNARATSNGSTAEAPTSDPTQCVFWMKDQSSPSHVLAPGSESELYLVQHERALEVRRASDPLHCPHEMQVLYQFWSHFLIRNFNYKMYSEFRQLALEDLQERNLGGRKHLVKFYSEALKHKDQPVRLEVAKGFVDLVMDESTDPDRYAFEELQRVWRDGAMPLNNRKRTKQFVGPELDRKLS</sequence>
<dbReference type="InterPro" id="IPR036388">
    <property type="entry name" value="WH-like_DNA-bd_sf"/>
</dbReference>
<gene>
    <name evidence="5" type="ORF">FKW77_006919</name>
</gene>
<dbReference type="InterPro" id="IPR006630">
    <property type="entry name" value="La_HTH"/>
</dbReference>
<feature type="region of interest" description="Disordered" evidence="3">
    <location>
        <begin position="921"/>
        <end position="946"/>
    </location>
</feature>
<reference evidence="5 6" key="1">
    <citation type="submission" date="2019-07" db="EMBL/GenBank/DDBJ databases">
        <title>Finished genome of Venturia effusa.</title>
        <authorList>
            <person name="Young C.A."/>
            <person name="Cox M.P."/>
            <person name="Ganley A.R.D."/>
            <person name="David W.J."/>
        </authorList>
    </citation>
    <scope>NUCLEOTIDE SEQUENCE [LARGE SCALE GENOMIC DNA]</scope>
    <source>
        <strain evidence="6">albino</strain>
    </source>
</reference>
<feature type="compositionally biased region" description="Basic and acidic residues" evidence="3">
    <location>
        <begin position="499"/>
        <end position="512"/>
    </location>
</feature>
<feature type="compositionally biased region" description="Gly residues" evidence="3">
    <location>
        <begin position="568"/>
        <end position="582"/>
    </location>
</feature>
<feature type="region of interest" description="Disordered" evidence="3">
    <location>
        <begin position="222"/>
        <end position="523"/>
    </location>
</feature>
<feature type="compositionally biased region" description="Basic and acidic residues" evidence="3">
    <location>
        <begin position="435"/>
        <end position="450"/>
    </location>
</feature>
<dbReference type="SUPFAM" id="SSF46785">
    <property type="entry name" value="Winged helix' DNA-binding domain"/>
    <property type="match status" value="1"/>
</dbReference>
<dbReference type="AlphaFoldDB" id="A0A517LFS0"/>
<dbReference type="CDD" id="cd07323">
    <property type="entry name" value="LAM"/>
    <property type="match status" value="1"/>
</dbReference>
<dbReference type="Pfam" id="PF05383">
    <property type="entry name" value="La"/>
    <property type="match status" value="1"/>
</dbReference>